<dbReference type="Proteomes" id="UP000499080">
    <property type="component" value="Unassembled WGS sequence"/>
</dbReference>
<protein>
    <submittedName>
        <fullName evidence="1">Uncharacterized protein</fullName>
    </submittedName>
</protein>
<keyword evidence="2" id="KW-1185">Reference proteome</keyword>
<reference evidence="1 2" key="1">
    <citation type="journal article" date="2019" name="Sci. Rep.">
        <title>Orb-weaving spider Araneus ventricosus genome elucidates the spidroin gene catalogue.</title>
        <authorList>
            <person name="Kono N."/>
            <person name="Nakamura H."/>
            <person name="Ohtoshi R."/>
            <person name="Moran D.A.P."/>
            <person name="Shinohara A."/>
            <person name="Yoshida Y."/>
            <person name="Fujiwara M."/>
            <person name="Mori M."/>
            <person name="Tomita M."/>
            <person name="Arakawa K."/>
        </authorList>
    </citation>
    <scope>NUCLEOTIDE SEQUENCE [LARGE SCALE GENOMIC DNA]</scope>
</reference>
<gene>
    <name evidence="1" type="ORF">AVEN_156280_1</name>
</gene>
<dbReference type="AlphaFoldDB" id="A0A4Y2UEY2"/>
<comment type="caution">
    <text evidence="1">The sequence shown here is derived from an EMBL/GenBank/DDBJ whole genome shotgun (WGS) entry which is preliminary data.</text>
</comment>
<proteinExistence type="predicted"/>
<dbReference type="EMBL" id="BGPR01036162">
    <property type="protein sequence ID" value="GBO11242.1"/>
    <property type="molecule type" value="Genomic_DNA"/>
</dbReference>
<evidence type="ECO:0000313" key="1">
    <source>
        <dbReference type="EMBL" id="GBO11242.1"/>
    </source>
</evidence>
<evidence type="ECO:0000313" key="2">
    <source>
        <dbReference type="Proteomes" id="UP000499080"/>
    </source>
</evidence>
<organism evidence="1 2">
    <name type="scientific">Araneus ventricosus</name>
    <name type="common">Orbweaver spider</name>
    <name type="synonym">Epeira ventricosa</name>
    <dbReference type="NCBI Taxonomy" id="182803"/>
    <lineage>
        <taxon>Eukaryota</taxon>
        <taxon>Metazoa</taxon>
        <taxon>Ecdysozoa</taxon>
        <taxon>Arthropoda</taxon>
        <taxon>Chelicerata</taxon>
        <taxon>Arachnida</taxon>
        <taxon>Araneae</taxon>
        <taxon>Araneomorphae</taxon>
        <taxon>Entelegynae</taxon>
        <taxon>Araneoidea</taxon>
        <taxon>Araneidae</taxon>
        <taxon>Araneus</taxon>
    </lineage>
</organism>
<accession>A0A4Y2UEY2</accession>
<name>A0A4Y2UEY2_ARAVE</name>
<sequence>MDESATVLFNVEYFIHGRFDKDNLLVHVVSTDENSGLILRKYDKHHKSTLFPDGHNTTANYFIFPLDWRGEIEKHYKTVTSLDELKSLLDLNANFGVWGNKQLNLFSKLLPHVVDVSSHLVSMMEEPLAVCTANEPPLTIGKVFINITSPFKKNFQTLAEVLIDAETENFKDWIERIAWPALLNWYEMPKDEQNDGCDCCWDYDSGLGGFSTDDE</sequence>